<dbReference type="Gene3D" id="1.20.1280.50">
    <property type="match status" value="1"/>
</dbReference>
<dbReference type="SUPFAM" id="SSF50965">
    <property type="entry name" value="Galactose oxidase, central domain"/>
    <property type="match status" value="1"/>
</dbReference>
<dbReference type="InterPro" id="IPR001810">
    <property type="entry name" value="F-box_dom"/>
</dbReference>
<dbReference type="Pfam" id="PF00646">
    <property type="entry name" value="F-box"/>
    <property type="match status" value="1"/>
</dbReference>
<gene>
    <name evidence="2" type="primary">LOC115987770</name>
</gene>
<dbReference type="EMBL" id="LRBV02000004">
    <property type="status" value="NOT_ANNOTATED_CDS"/>
    <property type="molecule type" value="Genomic_DNA"/>
</dbReference>
<dbReference type="SMART" id="SM00256">
    <property type="entry name" value="FBOX"/>
    <property type="match status" value="1"/>
</dbReference>
<dbReference type="InterPro" id="IPR050796">
    <property type="entry name" value="SCF_F-box_component"/>
</dbReference>
<dbReference type="PANTHER" id="PTHR31672:SF13">
    <property type="entry name" value="F-BOX PROTEIN CPR30-LIKE"/>
    <property type="match status" value="1"/>
</dbReference>
<dbReference type="InterPro" id="IPR036047">
    <property type="entry name" value="F-box-like_dom_sf"/>
</dbReference>
<evidence type="ECO:0000313" key="2">
    <source>
        <dbReference type="EnsemblPlants" id="QL04p044894:mrna:CDS:5"/>
    </source>
</evidence>
<dbReference type="OMA" id="HEWTREC"/>
<dbReference type="GeneID" id="115987770"/>
<protein>
    <recommendedName>
        <fullName evidence="1">F-box domain-containing protein</fullName>
    </recommendedName>
</protein>
<dbReference type="OrthoDB" id="1932945at2759"/>
<dbReference type="RefSeq" id="XP_030967227.1">
    <property type="nucleotide sequence ID" value="XM_031111367.1"/>
</dbReference>
<dbReference type="EnsemblPlants" id="QL04p044894:mrna">
    <property type="protein sequence ID" value="QL04p044894:mrna:CDS:5"/>
    <property type="gene ID" value="QL04p044894"/>
</dbReference>
<organism evidence="2 3">
    <name type="scientific">Quercus lobata</name>
    <name type="common">Valley oak</name>
    <dbReference type="NCBI Taxonomy" id="97700"/>
    <lineage>
        <taxon>Eukaryota</taxon>
        <taxon>Viridiplantae</taxon>
        <taxon>Streptophyta</taxon>
        <taxon>Embryophyta</taxon>
        <taxon>Tracheophyta</taxon>
        <taxon>Spermatophyta</taxon>
        <taxon>Magnoliopsida</taxon>
        <taxon>eudicotyledons</taxon>
        <taxon>Gunneridae</taxon>
        <taxon>Pentapetalae</taxon>
        <taxon>rosids</taxon>
        <taxon>fabids</taxon>
        <taxon>Fagales</taxon>
        <taxon>Fagaceae</taxon>
        <taxon>Quercus</taxon>
    </lineage>
</organism>
<dbReference type="NCBIfam" id="TIGR01640">
    <property type="entry name" value="F_box_assoc_1"/>
    <property type="match status" value="1"/>
</dbReference>
<dbReference type="InterPro" id="IPR011043">
    <property type="entry name" value="Gal_Oxase/kelch_b-propeller"/>
</dbReference>
<dbReference type="KEGG" id="qlo:115987770"/>
<evidence type="ECO:0000313" key="3">
    <source>
        <dbReference type="Proteomes" id="UP000594261"/>
    </source>
</evidence>
<evidence type="ECO:0000259" key="1">
    <source>
        <dbReference type="PROSITE" id="PS50181"/>
    </source>
</evidence>
<dbReference type="Pfam" id="PF08268">
    <property type="entry name" value="FBA_3"/>
    <property type="match status" value="1"/>
</dbReference>
<dbReference type="PROSITE" id="PS50181">
    <property type="entry name" value="FBOX"/>
    <property type="match status" value="1"/>
</dbReference>
<dbReference type="InterPro" id="IPR017451">
    <property type="entry name" value="F-box-assoc_interact_dom"/>
</dbReference>
<dbReference type="Proteomes" id="UP000594261">
    <property type="component" value="Chromosome 4"/>
</dbReference>
<keyword evidence="3" id="KW-1185">Reference proteome</keyword>
<reference evidence="2" key="2">
    <citation type="submission" date="2021-01" db="UniProtKB">
        <authorList>
            <consortium name="EnsemblPlants"/>
        </authorList>
    </citation>
    <scope>IDENTIFICATION</scope>
</reference>
<accession>A0A7N2LF43</accession>
<dbReference type="InParanoid" id="A0A7N2LF43"/>
<dbReference type="FunCoup" id="A0A7N2LF43">
    <property type="interactions" value="2"/>
</dbReference>
<proteinExistence type="predicted"/>
<sequence>MSQMTEPPILNHLPYDIVLNILTRLPVKSVIRLRCVSKSLYSSITTPYFISTHLNHTKNNINRDNACVIHLPYSYRPTIPACTVALGRSFDTISEIRIPFDFPHPRVQIVGSCNGLLCLADLVYGNVIYLWNPSVRKFKKLPDPCLGNSKFVKLGFAYHSENNDYKVVRISSPPSSPQVVEVYTLSSGSWRRVETSLGANGIYYYFKRSLLPTPLVSGALHWIAVITEGEENPIYRILSFDVNCEKFRKLALPHGHIDDKNLEIHLSSFKGKLAFVTSEQPGFVFSIWVMRENGVVDSWTKLFVVPFQRIAHCTAFTEYGSLLMFSYNNIGRFKYEDKFVLIDIETLQEKKDLGIQISLSAATFMESLVLLDGASVVSY</sequence>
<feature type="domain" description="F-box" evidence="1">
    <location>
        <begin position="7"/>
        <end position="52"/>
    </location>
</feature>
<name>A0A7N2LF43_QUELO</name>
<dbReference type="PANTHER" id="PTHR31672">
    <property type="entry name" value="BNACNNG10540D PROTEIN"/>
    <property type="match status" value="1"/>
</dbReference>
<dbReference type="AlphaFoldDB" id="A0A7N2LF43"/>
<dbReference type="Gramene" id="QL04p044894:mrna">
    <property type="protein sequence ID" value="QL04p044894:mrna:CDS:5"/>
    <property type="gene ID" value="QL04p044894"/>
</dbReference>
<reference evidence="2 3" key="1">
    <citation type="journal article" date="2016" name="G3 (Bethesda)">
        <title>First Draft Assembly and Annotation of the Genome of a California Endemic Oak Quercus lobata Nee (Fagaceae).</title>
        <authorList>
            <person name="Sork V.L."/>
            <person name="Fitz-Gibbon S.T."/>
            <person name="Puiu D."/>
            <person name="Crepeau M."/>
            <person name="Gugger P.F."/>
            <person name="Sherman R."/>
            <person name="Stevens K."/>
            <person name="Langley C.H."/>
            <person name="Pellegrini M."/>
            <person name="Salzberg S.L."/>
        </authorList>
    </citation>
    <scope>NUCLEOTIDE SEQUENCE [LARGE SCALE GENOMIC DNA]</scope>
    <source>
        <strain evidence="2 3">cv. SW786</strain>
    </source>
</reference>
<dbReference type="CDD" id="cd22157">
    <property type="entry name" value="F-box_AtFBW1-like"/>
    <property type="match status" value="1"/>
</dbReference>
<dbReference type="SUPFAM" id="SSF81383">
    <property type="entry name" value="F-box domain"/>
    <property type="match status" value="1"/>
</dbReference>
<dbReference type="InterPro" id="IPR013187">
    <property type="entry name" value="F-box-assoc_dom_typ3"/>
</dbReference>